<proteinExistence type="predicted"/>
<feature type="transmembrane region" description="Helical" evidence="1">
    <location>
        <begin position="119"/>
        <end position="141"/>
    </location>
</feature>
<reference evidence="2" key="1">
    <citation type="submission" date="2006-10" db="EMBL/GenBank/DDBJ databases">
        <authorList>
            <person name="Amadeo P."/>
            <person name="Zhao Q."/>
            <person name="Wortman J."/>
            <person name="Fraser-Liggett C."/>
            <person name="Carlton J."/>
        </authorList>
    </citation>
    <scope>NUCLEOTIDE SEQUENCE</scope>
    <source>
        <strain evidence="2">G3</strain>
    </source>
</reference>
<keyword evidence="1" id="KW-0472">Membrane</keyword>
<feature type="transmembrane region" description="Helical" evidence="1">
    <location>
        <begin position="85"/>
        <end position="107"/>
    </location>
</feature>
<feature type="transmembrane region" description="Helical" evidence="1">
    <location>
        <begin position="161"/>
        <end position="183"/>
    </location>
</feature>
<dbReference type="KEGG" id="tva:4766952"/>
<protein>
    <recommendedName>
        <fullName evidence="4">Transmembrane protein</fullName>
    </recommendedName>
</protein>
<feature type="transmembrane region" description="Helical" evidence="1">
    <location>
        <begin position="52"/>
        <end position="73"/>
    </location>
</feature>
<evidence type="ECO:0000313" key="2">
    <source>
        <dbReference type="EMBL" id="EAY09036.1"/>
    </source>
</evidence>
<dbReference type="AlphaFoldDB" id="A2EE39"/>
<dbReference type="VEuPathDB" id="TrichDB:TVAG_180100"/>
<dbReference type="RefSeq" id="XP_001321259.1">
    <property type="nucleotide sequence ID" value="XM_001321224.1"/>
</dbReference>
<accession>A2EE39</accession>
<gene>
    <name evidence="2" type="ORF">TVAG_180100</name>
</gene>
<evidence type="ECO:0000256" key="1">
    <source>
        <dbReference type="SAM" id="Phobius"/>
    </source>
</evidence>
<dbReference type="OrthoDB" id="10511849at2759"/>
<dbReference type="EMBL" id="DS113365">
    <property type="protein sequence ID" value="EAY09036.1"/>
    <property type="molecule type" value="Genomic_DNA"/>
</dbReference>
<reference evidence="2" key="2">
    <citation type="journal article" date="2007" name="Science">
        <title>Draft genome sequence of the sexually transmitted pathogen Trichomonas vaginalis.</title>
        <authorList>
            <person name="Carlton J.M."/>
            <person name="Hirt R.P."/>
            <person name="Silva J.C."/>
            <person name="Delcher A.L."/>
            <person name="Schatz M."/>
            <person name="Zhao Q."/>
            <person name="Wortman J.R."/>
            <person name="Bidwell S.L."/>
            <person name="Alsmark U.C.M."/>
            <person name="Besteiro S."/>
            <person name="Sicheritz-Ponten T."/>
            <person name="Noel C.J."/>
            <person name="Dacks J.B."/>
            <person name="Foster P.G."/>
            <person name="Simillion C."/>
            <person name="Van de Peer Y."/>
            <person name="Miranda-Saavedra D."/>
            <person name="Barton G.J."/>
            <person name="Westrop G.D."/>
            <person name="Mueller S."/>
            <person name="Dessi D."/>
            <person name="Fiori P.L."/>
            <person name="Ren Q."/>
            <person name="Paulsen I."/>
            <person name="Zhang H."/>
            <person name="Bastida-Corcuera F.D."/>
            <person name="Simoes-Barbosa A."/>
            <person name="Brown M.T."/>
            <person name="Hayes R.D."/>
            <person name="Mukherjee M."/>
            <person name="Okumura C.Y."/>
            <person name="Schneider R."/>
            <person name="Smith A.J."/>
            <person name="Vanacova S."/>
            <person name="Villalvazo M."/>
            <person name="Haas B.J."/>
            <person name="Pertea M."/>
            <person name="Feldblyum T.V."/>
            <person name="Utterback T.R."/>
            <person name="Shu C.L."/>
            <person name="Osoegawa K."/>
            <person name="de Jong P.J."/>
            <person name="Hrdy I."/>
            <person name="Horvathova L."/>
            <person name="Zubacova Z."/>
            <person name="Dolezal P."/>
            <person name="Malik S.B."/>
            <person name="Logsdon J.M. Jr."/>
            <person name="Henze K."/>
            <person name="Gupta A."/>
            <person name="Wang C.C."/>
            <person name="Dunne R.L."/>
            <person name="Upcroft J.A."/>
            <person name="Upcroft P."/>
            <person name="White O."/>
            <person name="Salzberg S.L."/>
            <person name="Tang P."/>
            <person name="Chiu C.-H."/>
            <person name="Lee Y.-S."/>
            <person name="Embley T.M."/>
            <person name="Coombs G.H."/>
            <person name="Mottram J.C."/>
            <person name="Tachezy J."/>
            <person name="Fraser-Liggett C.M."/>
            <person name="Johnson P.J."/>
        </authorList>
    </citation>
    <scope>NUCLEOTIDE SEQUENCE [LARGE SCALE GENOMIC DNA]</scope>
    <source>
        <strain evidence="2">G3</strain>
    </source>
</reference>
<feature type="transmembrane region" description="Helical" evidence="1">
    <location>
        <begin position="190"/>
        <end position="211"/>
    </location>
</feature>
<name>A2EE39_TRIV3</name>
<evidence type="ECO:0000313" key="3">
    <source>
        <dbReference type="Proteomes" id="UP000001542"/>
    </source>
</evidence>
<keyword evidence="1" id="KW-0812">Transmembrane</keyword>
<dbReference type="InParanoid" id="A2EE39"/>
<feature type="transmembrane region" description="Helical" evidence="1">
    <location>
        <begin position="243"/>
        <end position="267"/>
    </location>
</feature>
<keyword evidence="1" id="KW-1133">Transmembrane helix</keyword>
<feature type="transmembrane region" description="Helical" evidence="1">
    <location>
        <begin position="13"/>
        <end position="31"/>
    </location>
</feature>
<sequence length="293" mass="33646">MVMPGLVCGLPEMIVLGCLFILVGALCIWFWKKHIQLKLNNHEGIIDLVSMFWLFMDIFMLYRGIIQIFYFNYKSGESILIVHGGVNSILALIPISLFVLLIVELLFTYRNPGLQTVKFYRVVFVVFLIVFLIVGIALSFAGSSNSNYSNELSLWHACTDFLVVVFVAVPASHLIAAVSYPVIQPEDASFVKWSVVGIWIFCITFFIRSIFNLLHYCNLNPIVTWFGQELNKSDVVPNKHARIFQFFFTLIFEWFTSVMTIIGVYYLRKHDLKFSDDPFYARASTNRLIISGK</sequence>
<keyword evidence="3" id="KW-1185">Reference proteome</keyword>
<dbReference type="Proteomes" id="UP000001542">
    <property type="component" value="Unassembled WGS sequence"/>
</dbReference>
<organism evidence="2 3">
    <name type="scientific">Trichomonas vaginalis (strain ATCC PRA-98 / G3)</name>
    <dbReference type="NCBI Taxonomy" id="412133"/>
    <lineage>
        <taxon>Eukaryota</taxon>
        <taxon>Metamonada</taxon>
        <taxon>Parabasalia</taxon>
        <taxon>Trichomonadida</taxon>
        <taxon>Trichomonadidae</taxon>
        <taxon>Trichomonas</taxon>
    </lineage>
</organism>
<evidence type="ECO:0008006" key="4">
    <source>
        <dbReference type="Google" id="ProtNLM"/>
    </source>
</evidence>
<dbReference type="VEuPathDB" id="TrichDB:TVAGG3_0614620"/>